<keyword evidence="3" id="KW-0131">Cell cycle</keyword>
<keyword evidence="2" id="KW-0812">Transmembrane</keyword>
<organism evidence="3 4">
    <name type="scientific">Roseovarius nanhaiticus</name>
    <dbReference type="NCBI Taxonomy" id="573024"/>
    <lineage>
        <taxon>Bacteria</taxon>
        <taxon>Pseudomonadati</taxon>
        <taxon>Pseudomonadota</taxon>
        <taxon>Alphaproteobacteria</taxon>
        <taxon>Rhodobacterales</taxon>
        <taxon>Roseobacteraceae</taxon>
        <taxon>Roseovarius</taxon>
    </lineage>
</organism>
<gene>
    <name evidence="3" type="ORF">SAMN05421666_0305</name>
</gene>
<keyword evidence="4" id="KW-1185">Reference proteome</keyword>
<keyword evidence="1" id="KW-0175">Coiled coil</keyword>
<evidence type="ECO:0000256" key="2">
    <source>
        <dbReference type="SAM" id="Phobius"/>
    </source>
</evidence>
<dbReference type="Proteomes" id="UP000186019">
    <property type="component" value="Unassembled WGS sequence"/>
</dbReference>
<dbReference type="AlphaFoldDB" id="A0A1N7EK12"/>
<dbReference type="EMBL" id="FTNV01000001">
    <property type="protein sequence ID" value="SIR88420.1"/>
    <property type="molecule type" value="Genomic_DNA"/>
</dbReference>
<sequence length="124" mass="13913">MIHKSSLLWQCAPKPVQRPDNEARAAMHRKKPPLGVFVYFLIAFALGTYFTFAAVQGDYGLFSRATIEAEASELQAQLDALNGEIAVMENLTRRLSDTYLDLDLLDEQARSVIGLLRSDEIVIR</sequence>
<protein>
    <submittedName>
        <fullName evidence="3">Cell division protein FtsB</fullName>
    </submittedName>
</protein>
<feature type="coiled-coil region" evidence="1">
    <location>
        <begin position="64"/>
        <end position="108"/>
    </location>
</feature>
<keyword evidence="2" id="KW-1133">Transmembrane helix</keyword>
<keyword evidence="2" id="KW-0472">Membrane</keyword>
<dbReference type="GO" id="GO:0051301">
    <property type="term" value="P:cell division"/>
    <property type="evidence" value="ECO:0007669"/>
    <property type="project" value="UniProtKB-KW"/>
</dbReference>
<dbReference type="Pfam" id="PF04977">
    <property type="entry name" value="DivIC"/>
    <property type="match status" value="1"/>
</dbReference>
<evidence type="ECO:0000313" key="4">
    <source>
        <dbReference type="Proteomes" id="UP000186019"/>
    </source>
</evidence>
<feature type="transmembrane region" description="Helical" evidence="2">
    <location>
        <begin position="34"/>
        <end position="55"/>
    </location>
</feature>
<dbReference type="InterPro" id="IPR007060">
    <property type="entry name" value="FtsL/DivIC"/>
</dbReference>
<evidence type="ECO:0000256" key="1">
    <source>
        <dbReference type="SAM" id="Coils"/>
    </source>
</evidence>
<name>A0A1N7EK12_9RHOB</name>
<dbReference type="STRING" id="573024.SAMN05216208_1829"/>
<proteinExistence type="predicted"/>
<evidence type="ECO:0000313" key="3">
    <source>
        <dbReference type="EMBL" id="SIR88420.1"/>
    </source>
</evidence>
<keyword evidence="3" id="KW-0132">Cell division</keyword>
<reference evidence="3 4" key="1">
    <citation type="submission" date="2017-01" db="EMBL/GenBank/DDBJ databases">
        <authorList>
            <person name="Mah S.A."/>
            <person name="Swanson W.J."/>
            <person name="Moy G.W."/>
            <person name="Vacquier V.D."/>
        </authorList>
    </citation>
    <scope>NUCLEOTIDE SEQUENCE [LARGE SCALE GENOMIC DNA]</scope>
    <source>
        <strain evidence="3 4">DSM 29590</strain>
    </source>
</reference>
<accession>A0A1N7EK12</accession>